<accession>A0A8K0SSY1</accession>
<feature type="transmembrane region" description="Helical" evidence="6">
    <location>
        <begin position="184"/>
        <end position="204"/>
    </location>
</feature>
<feature type="transmembrane region" description="Helical" evidence="6">
    <location>
        <begin position="546"/>
        <end position="564"/>
    </location>
</feature>
<reference evidence="8" key="1">
    <citation type="journal article" date="2021" name="Nat. Commun.">
        <title>Genetic determinants of endophytism in the Arabidopsis root mycobiome.</title>
        <authorList>
            <person name="Mesny F."/>
            <person name="Miyauchi S."/>
            <person name="Thiergart T."/>
            <person name="Pickel B."/>
            <person name="Atanasova L."/>
            <person name="Karlsson M."/>
            <person name="Huettel B."/>
            <person name="Barry K.W."/>
            <person name="Haridas S."/>
            <person name="Chen C."/>
            <person name="Bauer D."/>
            <person name="Andreopoulos W."/>
            <person name="Pangilinan J."/>
            <person name="LaButti K."/>
            <person name="Riley R."/>
            <person name="Lipzen A."/>
            <person name="Clum A."/>
            <person name="Drula E."/>
            <person name="Henrissat B."/>
            <person name="Kohler A."/>
            <person name="Grigoriev I.V."/>
            <person name="Martin F.M."/>
            <person name="Hacquard S."/>
        </authorList>
    </citation>
    <scope>NUCLEOTIDE SEQUENCE</scope>
    <source>
        <strain evidence="8">MPI-CAGE-CH-0235</strain>
    </source>
</reference>
<dbReference type="Proteomes" id="UP000813444">
    <property type="component" value="Unassembled WGS sequence"/>
</dbReference>
<proteinExistence type="predicted"/>
<protein>
    <submittedName>
        <fullName evidence="8">Siderochrome-iron transporter MirB</fullName>
    </submittedName>
</protein>
<dbReference type="Pfam" id="PF07690">
    <property type="entry name" value="MFS_1"/>
    <property type="match status" value="1"/>
</dbReference>
<evidence type="ECO:0000313" key="8">
    <source>
        <dbReference type="EMBL" id="KAH7324234.1"/>
    </source>
</evidence>
<feature type="transmembrane region" description="Helical" evidence="6">
    <location>
        <begin position="129"/>
        <end position="146"/>
    </location>
</feature>
<feature type="transmembrane region" description="Helical" evidence="6">
    <location>
        <begin position="92"/>
        <end position="117"/>
    </location>
</feature>
<keyword evidence="4 6" id="KW-0472">Membrane</keyword>
<dbReference type="GO" id="GO:0022857">
    <property type="term" value="F:transmembrane transporter activity"/>
    <property type="evidence" value="ECO:0007669"/>
    <property type="project" value="InterPro"/>
</dbReference>
<dbReference type="EMBL" id="JAGPNK010000003">
    <property type="protein sequence ID" value="KAH7324234.1"/>
    <property type="molecule type" value="Genomic_DNA"/>
</dbReference>
<dbReference type="Gene3D" id="1.20.1250.20">
    <property type="entry name" value="MFS general substrate transporter like domains"/>
    <property type="match status" value="2"/>
</dbReference>
<sequence length="585" mass="63910">MAAVVDEKTQPAPVAVAQEKDGGVVETAPTKESDDAASEQFQGGVQRVRAITASWSPATMWIMFVLLFIVSFVDMVVVALQSSLDVYITSQFGAHGLLASTGIASSVVSACATLSLAKIIDIWGRIEGFIFMLLLVVISLIMKATATTIEVYFGAFTLYWVGHIGLMYVVDIMLADMTTLKNRALIYGINNLPTIASSFIGPALGNAFYNNTDFRWAYGSFAIILPVICLPVIVIMLWQQRKATKSGALTRPKSGRTLMQNIVYFLIEFDALGLILVTAAFALFLLPFSIVSRAPNGWSTPYIIAMIVTGLVIFPIFYLWEAKYAPVQFMPWRYLKDPTILGSCSLYGIMFLSTFCWNSMFYSYVQVVYRLDIDTASYTVNAYSLSYAVLAPVVGVLISVTGNFKTVAYGGIPLMVIGTALLIPFRTPDTAVGLVVMTQVLIGMGSAFFVACLQLAIFAPVTHQEFAVVSAINGMFGGIGASIGMAIGGGIWNNLMPGQLEARLPENMKDQAFTIFGDIVLQMSFLDGTPEREAVVGAYGYVQRRMVIAGVCFMPLCLLSIYMWRNINVKKLEEEEGKQTKGTVW</sequence>
<feature type="domain" description="Major facilitator superfamily (MFS) profile" evidence="7">
    <location>
        <begin position="60"/>
        <end position="535"/>
    </location>
</feature>
<dbReference type="PANTHER" id="PTHR23501">
    <property type="entry name" value="MAJOR FACILITATOR SUPERFAMILY"/>
    <property type="match status" value="1"/>
</dbReference>
<dbReference type="OrthoDB" id="4078873at2759"/>
<feature type="region of interest" description="Disordered" evidence="5">
    <location>
        <begin position="1"/>
        <end position="36"/>
    </location>
</feature>
<keyword evidence="2 6" id="KW-0812">Transmembrane</keyword>
<comment type="subcellular location">
    <subcellularLocation>
        <location evidence="1">Membrane</location>
        <topology evidence="1">Multi-pass membrane protein</topology>
    </subcellularLocation>
</comment>
<feature type="compositionally biased region" description="Basic and acidic residues" evidence="5">
    <location>
        <begin position="18"/>
        <end position="34"/>
    </location>
</feature>
<evidence type="ECO:0000259" key="7">
    <source>
        <dbReference type="PROSITE" id="PS50850"/>
    </source>
</evidence>
<feature type="transmembrane region" description="Helical" evidence="6">
    <location>
        <begin position="431"/>
        <end position="459"/>
    </location>
</feature>
<evidence type="ECO:0000313" key="9">
    <source>
        <dbReference type="Proteomes" id="UP000813444"/>
    </source>
</evidence>
<evidence type="ECO:0000256" key="1">
    <source>
        <dbReference type="ARBA" id="ARBA00004141"/>
    </source>
</evidence>
<dbReference type="InterPro" id="IPR011701">
    <property type="entry name" value="MFS"/>
</dbReference>
<comment type="caution">
    <text evidence="8">The sequence shown here is derived from an EMBL/GenBank/DDBJ whole genome shotgun (WGS) entry which is preliminary data.</text>
</comment>
<dbReference type="InterPro" id="IPR036259">
    <property type="entry name" value="MFS_trans_sf"/>
</dbReference>
<feature type="transmembrane region" description="Helical" evidence="6">
    <location>
        <begin position="340"/>
        <end position="360"/>
    </location>
</feature>
<feature type="transmembrane region" description="Helical" evidence="6">
    <location>
        <begin position="380"/>
        <end position="400"/>
    </location>
</feature>
<organism evidence="8 9">
    <name type="scientific">Stachybotrys elegans</name>
    <dbReference type="NCBI Taxonomy" id="80388"/>
    <lineage>
        <taxon>Eukaryota</taxon>
        <taxon>Fungi</taxon>
        <taxon>Dikarya</taxon>
        <taxon>Ascomycota</taxon>
        <taxon>Pezizomycotina</taxon>
        <taxon>Sordariomycetes</taxon>
        <taxon>Hypocreomycetidae</taxon>
        <taxon>Hypocreales</taxon>
        <taxon>Stachybotryaceae</taxon>
        <taxon>Stachybotrys</taxon>
    </lineage>
</organism>
<dbReference type="PROSITE" id="PS50850">
    <property type="entry name" value="MFS"/>
    <property type="match status" value="1"/>
</dbReference>
<keyword evidence="9" id="KW-1185">Reference proteome</keyword>
<name>A0A8K0SSY1_9HYPO</name>
<evidence type="ECO:0000256" key="3">
    <source>
        <dbReference type="ARBA" id="ARBA00022989"/>
    </source>
</evidence>
<dbReference type="InterPro" id="IPR020846">
    <property type="entry name" value="MFS_dom"/>
</dbReference>
<feature type="transmembrane region" description="Helical" evidence="6">
    <location>
        <begin position="466"/>
        <end position="492"/>
    </location>
</feature>
<dbReference type="AlphaFoldDB" id="A0A8K0SSY1"/>
<feature type="transmembrane region" description="Helical" evidence="6">
    <location>
        <begin position="302"/>
        <end position="320"/>
    </location>
</feature>
<dbReference type="GO" id="GO:0005886">
    <property type="term" value="C:plasma membrane"/>
    <property type="evidence" value="ECO:0007669"/>
    <property type="project" value="TreeGrafter"/>
</dbReference>
<feature type="transmembrane region" description="Helical" evidence="6">
    <location>
        <begin position="262"/>
        <end position="290"/>
    </location>
</feature>
<feature type="transmembrane region" description="Helical" evidence="6">
    <location>
        <begin position="407"/>
        <end position="425"/>
    </location>
</feature>
<dbReference type="PANTHER" id="PTHR23501:SF107">
    <property type="entry name" value="TRANSPORTER, PUTATIVE (AFU_ORTHOLOGUE AFUA_7G04730)-RELATED"/>
    <property type="match status" value="1"/>
</dbReference>
<evidence type="ECO:0000256" key="5">
    <source>
        <dbReference type="SAM" id="MobiDB-lite"/>
    </source>
</evidence>
<feature type="transmembrane region" description="Helical" evidence="6">
    <location>
        <begin position="216"/>
        <end position="238"/>
    </location>
</feature>
<dbReference type="SUPFAM" id="SSF103473">
    <property type="entry name" value="MFS general substrate transporter"/>
    <property type="match status" value="2"/>
</dbReference>
<keyword evidence="3 6" id="KW-1133">Transmembrane helix</keyword>
<feature type="transmembrane region" description="Helical" evidence="6">
    <location>
        <begin position="58"/>
        <end position="80"/>
    </location>
</feature>
<evidence type="ECO:0000256" key="6">
    <source>
        <dbReference type="SAM" id="Phobius"/>
    </source>
</evidence>
<evidence type="ECO:0000256" key="2">
    <source>
        <dbReference type="ARBA" id="ARBA00022692"/>
    </source>
</evidence>
<feature type="transmembrane region" description="Helical" evidence="6">
    <location>
        <begin position="152"/>
        <end position="172"/>
    </location>
</feature>
<evidence type="ECO:0000256" key="4">
    <source>
        <dbReference type="ARBA" id="ARBA00023136"/>
    </source>
</evidence>
<gene>
    <name evidence="8" type="ORF">B0I35DRAFT_475496</name>
</gene>